<accession>A0A645BP60</accession>
<evidence type="ECO:0000313" key="1">
    <source>
        <dbReference type="EMBL" id="MPM67055.1"/>
    </source>
</evidence>
<reference evidence="1" key="1">
    <citation type="submission" date="2019-08" db="EMBL/GenBank/DDBJ databases">
        <authorList>
            <person name="Kucharzyk K."/>
            <person name="Murdoch R.W."/>
            <person name="Higgins S."/>
            <person name="Loffler F."/>
        </authorList>
    </citation>
    <scope>NUCLEOTIDE SEQUENCE</scope>
</reference>
<comment type="caution">
    <text evidence="1">The sequence shown here is derived from an EMBL/GenBank/DDBJ whole genome shotgun (WGS) entry which is preliminary data.</text>
</comment>
<organism evidence="1">
    <name type="scientific">bioreactor metagenome</name>
    <dbReference type="NCBI Taxonomy" id="1076179"/>
    <lineage>
        <taxon>unclassified sequences</taxon>
        <taxon>metagenomes</taxon>
        <taxon>ecological metagenomes</taxon>
    </lineage>
</organism>
<protein>
    <submittedName>
        <fullName evidence="1">Uncharacterized protein</fullName>
    </submittedName>
</protein>
<dbReference type="AlphaFoldDB" id="A0A645BP60"/>
<sequence length="43" mass="4967">MRDRDGDLLLVGIQRDVVARKRGQIDRIDTCPKGANYLRLLKQ</sequence>
<proteinExistence type="predicted"/>
<gene>
    <name evidence="1" type="ORF">SDC9_113971</name>
</gene>
<name>A0A645BP60_9ZZZZ</name>
<dbReference type="EMBL" id="VSSQ01021456">
    <property type="protein sequence ID" value="MPM67055.1"/>
    <property type="molecule type" value="Genomic_DNA"/>
</dbReference>